<dbReference type="PROSITE" id="PS00518">
    <property type="entry name" value="ZF_RING_1"/>
    <property type="match status" value="1"/>
</dbReference>
<keyword evidence="8" id="KW-0406">Ion transport</keyword>
<accession>A0A498S431</accession>
<gene>
    <name evidence="14" type="ORF">NAV_LOCUS1168</name>
</gene>
<keyword evidence="7 10" id="KW-1133">Transmembrane helix</keyword>
<protein>
    <recommendedName>
        <fullName evidence="13">CNNM transmembrane domain-containing protein</fullName>
    </recommendedName>
</protein>
<keyword evidence="5" id="KW-0863">Zinc-finger</keyword>
<dbReference type="PANTHER" id="PTHR12064:SF4">
    <property type="entry name" value="METAL TRANSPORTER CNNM-4"/>
    <property type="match status" value="1"/>
</dbReference>
<evidence type="ECO:0000313" key="15">
    <source>
        <dbReference type="Proteomes" id="UP000276991"/>
    </source>
</evidence>
<dbReference type="GO" id="GO:0022857">
    <property type="term" value="F:transmembrane transporter activity"/>
    <property type="evidence" value="ECO:0007669"/>
    <property type="project" value="TreeGrafter"/>
</dbReference>
<proteinExistence type="inferred from homology"/>
<evidence type="ECO:0000256" key="6">
    <source>
        <dbReference type="ARBA" id="ARBA00022833"/>
    </source>
</evidence>
<dbReference type="InterPro" id="IPR002550">
    <property type="entry name" value="CNNM"/>
</dbReference>
<reference evidence="14 15" key="1">
    <citation type="submission" date="2018-08" db="EMBL/GenBank/DDBJ databases">
        <authorList>
            <person name="Laetsch R D."/>
            <person name="Stevens L."/>
            <person name="Kumar S."/>
            <person name="Blaxter L. M."/>
        </authorList>
    </citation>
    <scope>NUCLEOTIDE SEQUENCE [LARGE SCALE GENOMIC DNA]</scope>
</reference>
<dbReference type="GO" id="GO:0010960">
    <property type="term" value="P:magnesium ion homeostasis"/>
    <property type="evidence" value="ECO:0007669"/>
    <property type="project" value="InterPro"/>
</dbReference>
<dbReference type="CDD" id="cd04590">
    <property type="entry name" value="CBS_pair_CorC_HlyC_assoc"/>
    <property type="match status" value="1"/>
</dbReference>
<dbReference type="GO" id="GO:0008340">
    <property type="term" value="P:determination of adult lifespan"/>
    <property type="evidence" value="ECO:0007669"/>
    <property type="project" value="UniProtKB-ARBA"/>
</dbReference>
<keyword evidence="12" id="KW-0732">Signal</keyword>
<feature type="domain" description="CNNM transmembrane" evidence="13">
    <location>
        <begin position="749"/>
        <end position="942"/>
    </location>
</feature>
<feature type="transmembrane region" description="Helical" evidence="11">
    <location>
        <begin position="843"/>
        <end position="862"/>
    </location>
</feature>
<dbReference type="Proteomes" id="UP000276991">
    <property type="component" value="Unassembled WGS sequence"/>
</dbReference>
<sequence>MHKLLASCSFLVVVIAVQAGEQEDMVCFDGTLNWKQDLKINKPACFGIAKVKSTMDWDKANDYCKETGGQLPTPIVAETELLHMILTETGLEKAKIPLGFVHEKNKWMQIRNGKKSELDTKLTAPSLEIMQATKAKNNITFNPGNKKDTYETVICEHRNSALSVIEKQKCDDGFVLFAINNASKCYLFHEFADPSMDGNDFQAVSSYCKSQNSELFEPIDSGDLQIMQSNEIGEASGFAVNTAKHIHKQYGYINQKVRNEKEEPITAAGYKYATVGINITASNSTKALCFMLELPGGSQSMKAKKIRDILGTDSVIITDLKQEVILMEVDDLSELGVAHEAKRTVRMQLSAVWLECLPCKHNICSTCMEEYKQLSNPVCPVEGCEGKTFEADESNLCDGICKKLLEEGKYITTKCCQAKICFSCFESIFGRKHSSDGEEKCPSTECLKYPDVNEIGSIARCQAGSKCKNLTISGFPSKDECEHATCIQCLEQMIDDCESVGSLPHCPNESCSALYSMESVIAIRSMLPGKSSFFDKLSLDNTYYYMIKDETITVYGYYLTRSLNAENKPDENGSDKPAEKLEFTAESISETVDKLNLSSPITVVVDMAGIVRVKDDDDDVMNGTINPILYGIRIERRLDDDYFNFVTRLAQNQEKQQMLVFGDHLSNVSRFWFSVDFTCSPEKIIHSAYLNVQIEQRIDDHMLQCIVDSLGSSITRPMQLCVEPSWLMPKRNVENMEFTQIILEETVTHLFPVYIQLMIIGICATLSAIFSGLTTGLMALSTDDLKLIAEGSEDKKEREYASNILPLRAHGNFLLCAIVLGNTACNTLVTLLISDMCESVKDYFFNIALSLVIPTAIITLLGEIVPQAICARYALYIGSRTRYLTIFFMVLSAPISYPFSLALDWLLGKEGRDVYDRKTLRVLITMQRDLTKEKSSNQMDGETTDLVLAAFDLPEKIVKTIMTPIDKIFMLSDQSVIDKTLLKAITAKGRTRIPIYSGSDRNTIIAILNMKDLLPFCKTNFLKIGTIVQLWKRSNQFRFIIDSMPVLQLLIEMRTGINIAMVITYDEQKRDYIVQGLVTLEDLVEEVVGEIFDEQDIRRAGQVSRNWRRTHAYT</sequence>
<dbReference type="Gene3D" id="3.10.580.10">
    <property type="entry name" value="CBS-domain"/>
    <property type="match status" value="1"/>
</dbReference>
<dbReference type="GO" id="GO:0005886">
    <property type="term" value="C:plasma membrane"/>
    <property type="evidence" value="ECO:0007669"/>
    <property type="project" value="TreeGrafter"/>
</dbReference>
<dbReference type="AlphaFoldDB" id="A0A498S431"/>
<feature type="signal peptide" evidence="12">
    <location>
        <begin position="1"/>
        <end position="19"/>
    </location>
</feature>
<keyword evidence="3 10" id="KW-0812">Transmembrane</keyword>
<evidence type="ECO:0000256" key="4">
    <source>
        <dbReference type="ARBA" id="ARBA00022723"/>
    </source>
</evidence>
<comment type="subcellular location">
    <subcellularLocation>
        <location evidence="1">Membrane</location>
        <topology evidence="1">Multi-pass membrane protein</topology>
    </subcellularLocation>
</comment>
<evidence type="ECO:0000256" key="8">
    <source>
        <dbReference type="ARBA" id="ARBA00023065"/>
    </source>
</evidence>
<evidence type="ECO:0000256" key="12">
    <source>
        <dbReference type="SAM" id="SignalP"/>
    </source>
</evidence>
<organism evidence="14 15">
    <name type="scientific">Acanthocheilonema viteae</name>
    <name type="common">Filarial nematode worm</name>
    <name type="synonym">Dipetalonema viteae</name>
    <dbReference type="NCBI Taxonomy" id="6277"/>
    <lineage>
        <taxon>Eukaryota</taxon>
        <taxon>Metazoa</taxon>
        <taxon>Ecdysozoa</taxon>
        <taxon>Nematoda</taxon>
        <taxon>Chromadorea</taxon>
        <taxon>Rhabditida</taxon>
        <taxon>Spirurina</taxon>
        <taxon>Spiruromorpha</taxon>
        <taxon>Filarioidea</taxon>
        <taxon>Onchocercidae</taxon>
        <taxon>Acanthocheilonema</taxon>
    </lineage>
</organism>
<evidence type="ECO:0000256" key="1">
    <source>
        <dbReference type="ARBA" id="ARBA00004141"/>
    </source>
</evidence>
<evidence type="ECO:0000256" key="10">
    <source>
        <dbReference type="PROSITE-ProRule" id="PRU01193"/>
    </source>
</evidence>
<keyword evidence="15" id="KW-1185">Reference proteome</keyword>
<evidence type="ECO:0000256" key="3">
    <source>
        <dbReference type="ARBA" id="ARBA00022692"/>
    </source>
</evidence>
<dbReference type="EMBL" id="UPTC01000092">
    <property type="protein sequence ID" value="VBB26338.1"/>
    <property type="molecule type" value="Genomic_DNA"/>
</dbReference>
<evidence type="ECO:0000256" key="2">
    <source>
        <dbReference type="ARBA" id="ARBA00010484"/>
    </source>
</evidence>
<dbReference type="InterPro" id="IPR046342">
    <property type="entry name" value="CBS_dom_sf"/>
</dbReference>
<keyword evidence="6" id="KW-0862">Zinc</keyword>
<dbReference type="GO" id="GO:0008270">
    <property type="term" value="F:zinc ion binding"/>
    <property type="evidence" value="ECO:0007669"/>
    <property type="project" value="UniProtKB-KW"/>
</dbReference>
<dbReference type="SUPFAM" id="SSF54631">
    <property type="entry name" value="CBS-domain pair"/>
    <property type="match status" value="1"/>
</dbReference>
<feature type="chain" id="PRO_5019790268" description="CNNM transmembrane domain-containing protein" evidence="12">
    <location>
        <begin position="20"/>
        <end position="1114"/>
    </location>
</feature>
<feature type="transmembrane region" description="Helical" evidence="11">
    <location>
        <begin position="753"/>
        <end position="780"/>
    </location>
</feature>
<evidence type="ECO:0000256" key="9">
    <source>
        <dbReference type="ARBA" id="ARBA00023136"/>
    </source>
</evidence>
<evidence type="ECO:0000256" key="11">
    <source>
        <dbReference type="SAM" id="Phobius"/>
    </source>
</evidence>
<dbReference type="InterPro" id="IPR017907">
    <property type="entry name" value="Znf_RING_CS"/>
</dbReference>
<comment type="similarity">
    <text evidence="2">Belongs to the ACDP family.</text>
</comment>
<dbReference type="STRING" id="6277.A0A498S431"/>
<dbReference type="InterPro" id="IPR044751">
    <property type="entry name" value="Ion_transp-like_CBS"/>
</dbReference>
<dbReference type="OrthoDB" id="5353557at2759"/>
<feature type="transmembrane region" description="Helical" evidence="11">
    <location>
        <begin position="883"/>
        <end position="907"/>
    </location>
</feature>
<evidence type="ECO:0000313" key="14">
    <source>
        <dbReference type="EMBL" id="VBB26338.1"/>
    </source>
</evidence>
<dbReference type="Pfam" id="PF01595">
    <property type="entry name" value="CNNM"/>
    <property type="match status" value="1"/>
</dbReference>
<feature type="transmembrane region" description="Helical" evidence="11">
    <location>
        <begin position="813"/>
        <end position="831"/>
    </location>
</feature>
<keyword evidence="4" id="KW-0479">Metal-binding</keyword>
<name>A0A498S431_ACAVI</name>
<dbReference type="GO" id="GO:0006811">
    <property type="term" value="P:monoatomic ion transport"/>
    <property type="evidence" value="ECO:0007669"/>
    <property type="project" value="UniProtKB-KW"/>
</dbReference>
<dbReference type="GO" id="GO:1905941">
    <property type="term" value="P:positive regulation of gonad development"/>
    <property type="evidence" value="ECO:0007669"/>
    <property type="project" value="UniProtKB-ARBA"/>
</dbReference>
<dbReference type="InterPro" id="IPR045095">
    <property type="entry name" value="ACDP"/>
</dbReference>
<keyword evidence="9 10" id="KW-0472">Membrane</keyword>
<keyword evidence="8" id="KW-0813">Transport</keyword>
<dbReference type="PROSITE" id="PS51846">
    <property type="entry name" value="CNNM"/>
    <property type="match status" value="1"/>
</dbReference>
<evidence type="ECO:0000256" key="7">
    <source>
        <dbReference type="ARBA" id="ARBA00022989"/>
    </source>
</evidence>
<evidence type="ECO:0000259" key="13">
    <source>
        <dbReference type="PROSITE" id="PS51846"/>
    </source>
</evidence>
<evidence type="ECO:0000256" key="5">
    <source>
        <dbReference type="ARBA" id="ARBA00022771"/>
    </source>
</evidence>
<dbReference type="PANTHER" id="PTHR12064">
    <property type="entry name" value="METAL TRANSPORTER CNNM"/>
    <property type="match status" value="1"/>
</dbReference>